<proteinExistence type="inferred from homology"/>
<dbReference type="SUPFAM" id="SSF53850">
    <property type="entry name" value="Periplasmic binding protein-like II"/>
    <property type="match status" value="1"/>
</dbReference>
<dbReference type="PANTHER" id="PTHR35936:SF25">
    <property type="entry name" value="ABC TRANSPORTER SUBSTRATE-BINDING PROTEIN"/>
    <property type="match status" value="1"/>
</dbReference>
<dbReference type="SMART" id="SM00062">
    <property type="entry name" value="PBPb"/>
    <property type="match status" value="1"/>
</dbReference>
<keyword evidence="2" id="KW-0732">Signal</keyword>
<accession>A0A4Z0WFP5</accession>
<comment type="caution">
    <text evidence="4">The sequence shown here is derived from an EMBL/GenBank/DDBJ whole genome shotgun (WGS) entry which is preliminary data.</text>
</comment>
<gene>
    <name evidence="4" type="ORF">E4656_08035</name>
</gene>
<sequence>MKRIRPVELLPAGLCRTVLIVLFPALLLITPLSARTLVGAGDPWPPFLDPDLPGNGIAVQIVTAALETQGYDVEWNNMPWARALYGVRDGEYDILVGAWHTDERAEFLLYSEPYIDNDVRIIMRADDDFEFEGIEDLAGKRIGTVLGYGYGDEFNQADNYIPEPAVNLITNIRRLVGRRIDLTVEDELVARYLINDINPDFIDQVRFSETPLMSNSLHVAVGQDHPEARDIIDAFNAGFALIREDGTYEQILRDNNLLE</sequence>
<comment type="similarity">
    <text evidence="1">Belongs to the bacterial solute-binding protein 3 family.</text>
</comment>
<organism evidence="4 5">
    <name type="scientific">Natronospirillum operosum</name>
    <dbReference type="NCBI Taxonomy" id="2759953"/>
    <lineage>
        <taxon>Bacteria</taxon>
        <taxon>Pseudomonadati</taxon>
        <taxon>Pseudomonadota</taxon>
        <taxon>Gammaproteobacteria</taxon>
        <taxon>Oceanospirillales</taxon>
        <taxon>Natronospirillaceae</taxon>
        <taxon>Natronospirillum</taxon>
    </lineage>
</organism>
<dbReference type="Gene3D" id="3.40.190.10">
    <property type="entry name" value="Periplasmic binding protein-like II"/>
    <property type="match status" value="2"/>
</dbReference>
<dbReference type="Proteomes" id="UP000297475">
    <property type="component" value="Unassembled WGS sequence"/>
</dbReference>
<dbReference type="EMBL" id="SRMF01000002">
    <property type="protein sequence ID" value="TGG94116.1"/>
    <property type="molecule type" value="Genomic_DNA"/>
</dbReference>
<feature type="domain" description="Solute-binding protein family 3/N-terminal" evidence="3">
    <location>
        <begin position="35"/>
        <end position="259"/>
    </location>
</feature>
<dbReference type="AlphaFoldDB" id="A0A4Z0WFP5"/>
<name>A0A4Z0WFP5_9GAMM</name>
<evidence type="ECO:0000256" key="2">
    <source>
        <dbReference type="ARBA" id="ARBA00022729"/>
    </source>
</evidence>
<dbReference type="OrthoDB" id="5457351at2"/>
<keyword evidence="5" id="KW-1185">Reference proteome</keyword>
<protein>
    <submittedName>
        <fullName evidence="4">Transporter substrate-binding domain-containing protein</fullName>
    </submittedName>
</protein>
<reference evidence="4 5" key="1">
    <citation type="submission" date="2019-04" db="EMBL/GenBank/DDBJ databases">
        <title>Natronospirillum operosus gen. nov., sp. nov., a haloalkaliphilic satellite isolated from decaying biomass of laboratory culture of cyanobacterium Geitlerinema sp. and proposal of Natronospirillaceae fam. nov. and Saccharospirillaceae fam. nov.</title>
        <authorList>
            <person name="Kevbrin V."/>
            <person name="Boltyanskaya Y."/>
            <person name="Koziaeva V."/>
            <person name="Grouzdev D.S."/>
            <person name="Park M."/>
            <person name="Cho J."/>
        </authorList>
    </citation>
    <scope>NUCLEOTIDE SEQUENCE [LARGE SCALE GENOMIC DNA]</scope>
    <source>
        <strain evidence="4 5">G-116</strain>
    </source>
</reference>
<evidence type="ECO:0000259" key="3">
    <source>
        <dbReference type="SMART" id="SM00062"/>
    </source>
</evidence>
<dbReference type="RefSeq" id="WP_135482684.1">
    <property type="nucleotide sequence ID" value="NZ_SRMF01000002.1"/>
</dbReference>
<evidence type="ECO:0000256" key="1">
    <source>
        <dbReference type="ARBA" id="ARBA00010333"/>
    </source>
</evidence>
<dbReference type="Pfam" id="PF00497">
    <property type="entry name" value="SBP_bac_3"/>
    <property type="match status" value="1"/>
</dbReference>
<evidence type="ECO:0000313" key="4">
    <source>
        <dbReference type="EMBL" id="TGG94116.1"/>
    </source>
</evidence>
<dbReference type="InterPro" id="IPR001638">
    <property type="entry name" value="Solute-binding_3/MltF_N"/>
</dbReference>
<dbReference type="PANTHER" id="PTHR35936">
    <property type="entry name" value="MEMBRANE-BOUND LYTIC MUREIN TRANSGLYCOSYLASE F"/>
    <property type="match status" value="1"/>
</dbReference>
<evidence type="ECO:0000313" key="5">
    <source>
        <dbReference type="Proteomes" id="UP000297475"/>
    </source>
</evidence>